<dbReference type="GO" id="GO:0004113">
    <property type="term" value="F:2',3'-cyclic-nucleotide 3'-phosphodiesterase activity"/>
    <property type="evidence" value="ECO:0007669"/>
    <property type="project" value="InterPro"/>
</dbReference>
<evidence type="ECO:0000313" key="2">
    <source>
        <dbReference type="EMBL" id="NML45398.1"/>
    </source>
</evidence>
<evidence type="ECO:0000256" key="1">
    <source>
        <dbReference type="ARBA" id="ARBA00022801"/>
    </source>
</evidence>
<dbReference type="PANTHER" id="PTHR35561:SF1">
    <property type="entry name" value="RNA 2',3'-CYCLIC PHOSPHODIESTERASE"/>
    <property type="match status" value="1"/>
</dbReference>
<evidence type="ECO:0000313" key="3">
    <source>
        <dbReference type="Proteomes" id="UP000541185"/>
    </source>
</evidence>
<dbReference type="Proteomes" id="UP000541185">
    <property type="component" value="Unassembled WGS sequence"/>
</dbReference>
<dbReference type="SUPFAM" id="SSF55144">
    <property type="entry name" value="LigT-like"/>
    <property type="match status" value="1"/>
</dbReference>
<dbReference type="EMBL" id="JABBFX010000001">
    <property type="protein sequence ID" value="NML45398.1"/>
    <property type="molecule type" value="Genomic_DNA"/>
</dbReference>
<proteinExistence type="predicted"/>
<dbReference type="AlphaFoldDB" id="A0A848HCY9"/>
<dbReference type="Gene3D" id="3.90.1140.10">
    <property type="entry name" value="Cyclic phosphodiesterase"/>
    <property type="match status" value="1"/>
</dbReference>
<organism evidence="2 3">
    <name type="scientific">Ramlibacter agri</name>
    <dbReference type="NCBI Taxonomy" id="2728837"/>
    <lineage>
        <taxon>Bacteria</taxon>
        <taxon>Pseudomonadati</taxon>
        <taxon>Pseudomonadota</taxon>
        <taxon>Betaproteobacteria</taxon>
        <taxon>Burkholderiales</taxon>
        <taxon>Comamonadaceae</taxon>
        <taxon>Ramlibacter</taxon>
    </lineage>
</organism>
<keyword evidence="3" id="KW-1185">Reference proteome</keyword>
<name>A0A848HCY9_9BURK</name>
<protein>
    <submittedName>
        <fullName evidence="2">RNA 2',3'-cyclic phosphodiesterase</fullName>
    </submittedName>
</protein>
<accession>A0A848HCY9</accession>
<dbReference type="NCBIfam" id="TIGR02258">
    <property type="entry name" value="2_5_ligase"/>
    <property type="match status" value="1"/>
</dbReference>
<sequence length="168" mass="18286">MDESWRLFLGLWPSAEVRGAIVRQADTWRWPAGARRTQPERLHVTLHFLGNVAVERIQPLREALPARWDGCLLELDQAEVSPGGIVVLEAGTVPAPLAALHADLAAVLERLGLPVETRPYRPHVTLARKGQGAQPPAFEPVAWQLAPDYVLARSLPGGGGYVPVQAFG</sequence>
<dbReference type="PANTHER" id="PTHR35561">
    <property type="entry name" value="RNA 2',3'-CYCLIC PHOSPHODIESTERASE"/>
    <property type="match status" value="1"/>
</dbReference>
<keyword evidence="1" id="KW-0378">Hydrolase</keyword>
<dbReference type="InterPro" id="IPR009097">
    <property type="entry name" value="Cyclic_Pdiesterase"/>
</dbReference>
<dbReference type="GO" id="GO:0008664">
    <property type="term" value="F:RNA 2',3'-cyclic 3'-phosphodiesterase activity"/>
    <property type="evidence" value="ECO:0007669"/>
    <property type="project" value="InterPro"/>
</dbReference>
<dbReference type="Pfam" id="PF13563">
    <property type="entry name" value="2_5_RNA_ligase2"/>
    <property type="match status" value="1"/>
</dbReference>
<dbReference type="RefSeq" id="WP_169419467.1">
    <property type="nucleotide sequence ID" value="NZ_JABBFX010000001.1"/>
</dbReference>
<reference evidence="2 3" key="1">
    <citation type="submission" date="2020-04" db="EMBL/GenBank/DDBJ databases">
        <title>Ramlibacter sp. G-1-2-2 isolated from soil.</title>
        <authorList>
            <person name="Dahal R.H."/>
        </authorList>
    </citation>
    <scope>NUCLEOTIDE SEQUENCE [LARGE SCALE GENOMIC DNA]</scope>
    <source>
        <strain evidence="2 3">G-1-2-2</strain>
    </source>
</reference>
<dbReference type="InterPro" id="IPR004175">
    <property type="entry name" value="RNA_CPDase"/>
</dbReference>
<gene>
    <name evidence="2" type="primary">thpR</name>
    <name evidence="2" type="ORF">HHL11_16715</name>
</gene>
<comment type="caution">
    <text evidence="2">The sequence shown here is derived from an EMBL/GenBank/DDBJ whole genome shotgun (WGS) entry which is preliminary data.</text>
</comment>